<dbReference type="Proteomes" id="UP000008148">
    <property type="component" value="Chromosome"/>
</dbReference>
<dbReference type="GO" id="GO:0009102">
    <property type="term" value="P:biotin biosynthetic process"/>
    <property type="evidence" value="ECO:0007669"/>
    <property type="project" value="UniProtKB-UniRule"/>
</dbReference>
<dbReference type="HOGENOM" id="CLU_072551_0_0_6"/>
<dbReference type="UniPathway" id="UPA00078">
    <property type="reaction ID" value="UER00161"/>
</dbReference>
<feature type="binding site" evidence="8">
    <location>
        <position position="80"/>
    </location>
    <ligand>
        <name>ATP</name>
        <dbReference type="ChEBI" id="CHEBI:30616"/>
    </ligand>
</feature>
<dbReference type="STRING" id="290338.CKO_01592"/>
<comment type="similarity">
    <text evidence="8">Belongs to the dethiobiotin synthetase family.</text>
</comment>
<dbReference type="GO" id="GO:0042803">
    <property type="term" value="F:protein homodimerization activity"/>
    <property type="evidence" value="ECO:0007669"/>
    <property type="project" value="UniProtKB-ARBA"/>
</dbReference>
<dbReference type="SUPFAM" id="SSF52540">
    <property type="entry name" value="P-loop containing nucleoside triphosphate hydrolases"/>
    <property type="match status" value="1"/>
</dbReference>
<dbReference type="GO" id="GO:0000287">
    <property type="term" value="F:magnesium ion binding"/>
    <property type="evidence" value="ECO:0007669"/>
    <property type="project" value="UniProtKB-UniRule"/>
</dbReference>
<dbReference type="GO" id="GO:0005829">
    <property type="term" value="C:cytosol"/>
    <property type="evidence" value="ECO:0007669"/>
    <property type="project" value="TreeGrafter"/>
</dbReference>
<comment type="catalytic activity">
    <reaction evidence="8">
        <text>(7R,8S)-7,8-diammoniononanoate + CO2 + ATP = (4R,5S)-dethiobiotin + ADP + phosphate + 3 H(+)</text>
        <dbReference type="Rhea" id="RHEA:15805"/>
        <dbReference type="ChEBI" id="CHEBI:15378"/>
        <dbReference type="ChEBI" id="CHEBI:16526"/>
        <dbReference type="ChEBI" id="CHEBI:30616"/>
        <dbReference type="ChEBI" id="CHEBI:43474"/>
        <dbReference type="ChEBI" id="CHEBI:149469"/>
        <dbReference type="ChEBI" id="CHEBI:149473"/>
        <dbReference type="ChEBI" id="CHEBI:456216"/>
        <dbReference type="EC" id="6.3.3.3"/>
    </reaction>
</comment>
<dbReference type="EC" id="6.3.3.3" evidence="8"/>
<dbReference type="FunFam" id="3.40.50.300:FF:000292">
    <property type="entry name" value="ATP-dependent dethiobiotin synthetase BioD"/>
    <property type="match status" value="1"/>
</dbReference>
<dbReference type="AlphaFoldDB" id="A8AGW1"/>
<feature type="binding site" evidence="8">
    <location>
        <begin position="226"/>
        <end position="228"/>
    </location>
    <ligand>
        <name>ATP</name>
        <dbReference type="ChEBI" id="CHEBI:30616"/>
    </ligand>
</feature>
<comment type="caution">
    <text evidence="8">Lacks conserved residue(s) required for the propagation of feature annotation.</text>
</comment>
<proteinExistence type="inferred from homology"/>
<dbReference type="PANTHER" id="PTHR43210:SF4">
    <property type="entry name" value="ATP-DEPENDENT DETHIOBIOTIN SYNTHETASE BIOD 2"/>
    <property type="match status" value="1"/>
</dbReference>
<sequence length="256" mass="27873">MSYLRLSPLYYFPGLYFRSITVELVMLKRFFITGTDTSVGKTVVSRALLQALASGNKSVAGYKPVAKGSKETPEGMRNKDALVLQSVSSIELPYEAINPIALSEDESSVAHSCPINYTLLSNGLASLSEKVDHVVVEGTGGWRSLMNDLRPLSEWVVQEQLPVLMVVGIQEGCINHALLTAQAIANDGLPLIGWVANRINPGLAHYAEIIDVLSKKLPAPLIGELPYLPRAEQRELGQYIRLSMLGSVLSVDRVLA</sequence>
<name>A8AGW1_CITK8</name>
<comment type="cofactor">
    <cofactor evidence="8">
        <name>Mg(2+)</name>
        <dbReference type="ChEBI" id="CHEBI:18420"/>
    </cofactor>
</comment>
<evidence type="ECO:0000256" key="2">
    <source>
        <dbReference type="ARBA" id="ARBA00022598"/>
    </source>
</evidence>
<feature type="binding site" evidence="8">
    <location>
        <position position="42"/>
    </location>
    <ligand>
        <name>Mg(2+)</name>
        <dbReference type="ChEBI" id="CHEBI:18420"/>
    </ligand>
</feature>
<organism evidence="9 10">
    <name type="scientific">Citrobacter koseri (strain ATCC BAA-895 / CDC 4225-83 / SGSC4696)</name>
    <dbReference type="NCBI Taxonomy" id="290338"/>
    <lineage>
        <taxon>Bacteria</taxon>
        <taxon>Pseudomonadati</taxon>
        <taxon>Pseudomonadota</taxon>
        <taxon>Gammaproteobacteria</taxon>
        <taxon>Enterobacterales</taxon>
        <taxon>Enterobacteriaceae</taxon>
        <taxon>Citrobacter</taxon>
    </lineage>
</organism>
<evidence type="ECO:0000313" key="9">
    <source>
        <dbReference type="EMBL" id="ABV12724.1"/>
    </source>
</evidence>
<feature type="binding site" evidence="8">
    <location>
        <begin position="137"/>
        <end position="140"/>
    </location>
    <ligand>
        <name>ATP</name>
        <dbReference type="ChEBI" id="CHEBI:30616"/>
    </ligand>
</feature>
<evidence type="ECO:0000256" key="3">
    <source>
        <dbReference type="ARBA" id="ARBA00022723"/>
    </source>
</evidence>
<evidence type="ECO:0000256" key="4">
    <source>
        <dbReference type="ARBA" id="ARBA00022741"/>
    </source>
</evidence>
<keyword evidence="1 8" id="KW-0963">Cytoplasm</keyword>
<dbReference type="PIRSF" id="PIRSF006755">
    <property type="entry name" value="DTB_synth"/>
    <property type="match status" value="1"/>
</dbReference>
<evidence type="ECO:0000256" key="8">
    <source>
        <dbReference type="HAMAP-Rule" id="MF_00336"/>
    </source>
</evidence>
<comment type="subunit">
    <text evidence="8">Homodimer.</text>
</comment>
<dbReference type="Gene3D" id="3.40.50.300">
    <property type="entry name" value="P-loop containing nucleotide triphosphate hydrolases"/>
    <property type="match status" value="1"/>
</dbReference>
<feature type="binding site" evidence="8">
    <location>
        <position position="80"/>
    </location>
    <ligand>
        <name>Mg(2+)</name>
        <dbReference type="ChEBI" id="CHEBI:18420"/>
    </ligand>
</feature>
<dbReference type="NCBIfam" id="TIGR00347">
    <property type="entry name" value="bioD"/>
    <property type="match status" value="1"/>
</dbReference>
<keyword evidence="5 8" id="KW-0093">Biotin biosynthesis</keyword>
<evidence type="ECO:0000256" key="6">
    <source>
        <dbReference type="ARBA" id="ARBA00022840"/>
    </source>
</evidence>
<dbReference type="GO" id="GO:0004141">
    <property type="term" value="F:dethiobiotin synthase activity"/>
    <property type="evidence" value="ECO:0007669"/>
    <property type="project" value="UniProtKB-UniRule"/>
</dbReference>
<evidence type="ECO:0000256" key="5">
    <source>
        <dbReference type="ARBA" id="ARBA00022756"/>
    </source>
</evidence>
<evidence type="ECO:0000313" key="10">
    <source>
        <dbReference type="Proteomes" id="UP000008148"/>
    </source>
</evidence>
<keyword evidence="4 8" id="KW-0547">Nucleotide-binding</keyword>
<dbReference type="HAMAP" id="MF_00336">
    <property type="entry name" value="BioD"/>
    <property type="match status" value="1"/>
</dbReference>
<evidence type="ECO:0000256" key="7">
    <source>
        <dbReference type="ARBA" id="ARBA00022842"/>
    </source>
</evidence>
<dbReference type="PANTHER" id="PTHR43210">
    <property type="entry name" value="DETHIOBIOTIN SYNTHETASE"/>
    <property type="match status" value="1"/>
</dbReference>
<dbReference type="KEGG" id="cko:CKO_01592"/>
<gene>
    <name evidence="8" type="primary">bioD</name>
    <name evidence="9" type="ordered locus">CKO_01592</name>
</gene>
<feature type="binding site" evidence="8">
    <location>
        <position position="233"/>
    </location>
    <ligand>
        <name>ATP</name>
        <dbReference type="ChEBI" id="CHEBI:30616"/>
    </ligand>
</feature>
<dbReference type="InterPro" id="IPR027417">
    <property type="entry name" value="P-loop_NTPase"/>
</dbReference>
<keyword evidence="2 8" id="KW-0436">Ligase</keyword>
<dbReference type="EMBL" id="CP000822">
    <property type="protein sequence ID" value="ABV12724.1"/>
    <property type="molecule type" value="Genomic_DNA"/>
</dbReference>
<comment type="subcellular location">
    <subcellularLocation>
        <location evidence="8">Cytoplasm</location>
    </subcellularLocation>
</comment>
<keyword evidence="6 8" id="KW-0067">ATP-binding</keyword>
<keyword evidence="10" id="KW-1185">Reference proteome</keyword>
<dbReference type="CDD" id="cd03109">
    <property type="entry name" value="DTBS"/>
    <property type="match status" value="1"/>
</dbReference>
<reference evidence="9 10" key="1">
    <citation type="submission" date="2007-08" db="EMBL/GenBank/DDBJ databases">
        <authorList>
            <consortium name="The Citrobacter koseri Genome Sequencing Project"/>
            <person name="McClelland M."/>
            <person name="Sanderson E.K."/>
            <person name="Porwollik S."/>
            <person name="Spieth J."/>
            <person name="Clifton W.S."/>
            <person name="Latreille P."/>
            <person name="Courtney L."/>
            <person name="Wang C."/>
            <person name="Pepin K."/>
            <person name="Bhonagiri V."/>
            <person name="Nash W."/>
            <person name="Johnson M."/>
            <person name="Thiruvilangam P."/>
            <person name="Wilson R."/>
        </authorList>
    </citation>
    <scope>NUCLEOTIDE SEQUENCE [LARGE SCALE GENOMIC DNA]</scope>
    <source>
        <strain evidence="10">ATCC BAA-895 / CDC 4225-83 / SGSC4696</strain>
    </source>
</reference>
<comment type="function">
    <text evidence="8">Catalyzes a mechanistically unusual reaction, the ATP-dependent insertion of CO2 between the N7 and N8 nitrogen atoms of 7,8-diaminopelargonic acid (DAPA, also called 7,8-diammoniononanoate) to form a ureido ring.</text>
</comment>
<keyword evidence="7 8" id="KW-0460">Magnesium</keyword>
<feature type="binding site" evidence="8">
    <location>
        <begin position="197"/>
        <end position="198"/>
    </location>
    <ligand>
        <name>ATP</name>
        <dbReference type="ChEBI" id="CHEBI:30616"/>
    </ligand>
</feature>
<feature type="active site" evidence="8">
    <location>
        <position position="63"/>
    </location>
</feature>
<dbReference type="Pfam" id="PF13500">
    <property type="entry name" value="AAA_26"/>
    <property type="match status" value="1"/>
</dbReference>
<accession>A8AGW1</accession>
<dbReference type="InterPro" id="IPR004472">
    <property type="entry name" value="DTB_synth_BioD"/>
</dbReference>
<keyword evidence="3 8" id="KW-0479">Metal-binding</keyword>
<comment type="pathway">
    <text evidence="8">Cofactor biosynthesis; biotin biosynthesis; biotin from 7,8-diaminononanoate: step 1/2.</text>
</comment>
<evidence type="ECO:0000256" key="1">
    <source>
        <dbReference type="ARBA" id="ARBA00022490"/>
    </source>
</evidence>
<dbReference type="GO" id="GO:0005524">
    <property type="term" value="F:ATP binding"/>
    <property type="evidence" value="ECO:0007669"/>
    <property type="project" value="UniProtKB-UniRule"/>
</dbReference>
<feature type="binding site" evidence="8">
    <location>
        <begin position="38"/>
        <end position="43"/>
    </location>
    <ligand>
        <name>ATP</name>
        <dbReference type="ChEBI" id="CHEBI:30616"/>
    </ligand>
</feature>
<feature type="binding site" evidence="8">
    <location>
        <position position="137"/>
    </location>
    <ligand>
        <name>Mg(2+)</name>
        <dbReference type="ChEBI" id="CHEBI:18420"/>
    </ligand>
</feature>
<protein>
    <recommendedName>
        <fullName evidence="8">ATP-dependent dethiobiotin synthetase BioD</fullName>
        <ecNumber evidence="8">6.3.3.3</ecNumber>
    </recommendedName>
    <alternativeName>
        <fullName evidence="8">DTB synthetase</fullName>
        <shortName evidence="8">DTBS</shortName>
    </alternativeName>
    <alternativeName>
        <fullName evidence="8">Dethiobiotin synthase</fullName>
    </alternativeName>
</protein>